<proteinExistence type="predicted"/>
<organism evidence="1 2">
    <name type="scientific">Ceraceosorus guamensis</name>
    <dbReference type="NCBI Taxonomy" id="1522189"/>
    <lineage>
        <taxon>Eukaryota</taxon>
        <taxon>Fungi</taxon>
        <taxon>Dikarya</taxon>
        <taxon>Basidiomycota</taxon>
        <taxon>Ustilaginomycotina</taxon>
        <taxon>Exobasidiomycetes</taxon>
        <taxon>Ceraceosorales</taxon>
        <taxon>Ceraceosoraceae</taxon>
        <taxon>Ceraceosorus</taxon>
    </lineage>
</organism>
<dbReference type="GeneID" id="37032932"/>
<dbReference type="AlphaFoldDB" id="A0A316VQM4"/>
<keyword evidence="2" id="KW-1185">Reference proteome</keyword>
<protein>
    <submittedName>
        <fullName evidence="1">Uncharacterized protein</fullName>
    </submittedName>
</protein>
<gene>
    <name evidence="1" type="ORF">IE81DRAFT_22285</name>
</gene>
<name>A0A316VQM4_9BASI</name>
<evidence type="ECO:0000313" key="1">
    <source>
        <dbReference type="EMBL" id="PWN39544.1"/>
    </source>
</evidence>
<dbReference type="RefSeq" id="XP_025366704.1">
    <property type="nucleotide sequence ID" value="XM_025511062.1"/>
</dbReference>
<dbReference type="Proteomes" id="UP000245783">
    <property type="component" value="Unassembled WGS sequence"/>
</dbReference>
<sequence length="157" mass="17346">MREDANDIDHLAGRGDAPYQLCKYKGCQDARDPNGTDCRRARLDLVFRFELGASIGLVNAPSLSEALEDLWYMRLGDDVRGDIARILGVDLASVKGIAQKKHALTHTVRLRFVFHDAKVVVESQIFVLKDERASTLPPRFGVCAATCGIFNPCKVEG</sequence>
<dbReference type="InParanoid" id="A0A316VQM4"/>
<dbReference type="EMBL" id="KZ819460">
    <property type="protein sequence ID" value="PWN39544.1"/>
    <property type="molecule type" value="Genomic_DNA"/>
</dbReference>
<accession>A0A316VQM4</accession>
<reference evidence="1 2" key="1">
    <citation type="journal article" date="2018" name="Mol. Biol. Evol.">
        <title>Broad Genomic Sampling Reveals a Smut Pathogenic Ancestry of the Fungal Clade Ustilaginomycotina.</title>
        <authorList>
            <person name="Kijpornyongpan T."/>
            <person name="Mondo S.J."/>
            <person name="Barry K."/>
            <person name="Sandor L."/>
            <person name="Lee J."/>
            <person name="Lipzen A."/>
            <person name="Pangilinan J."/>
            <person name="LaButti K."/>
            <person name="Hainaut M."/>
            <person name="Henrissat B."/>
            <person name="Grigoriev I.V."/>
            <person name="Spatafora J.W."/>
            <person name="Aime M.C."/>
        </authorList>
    </citation>
    <scope>NUCLEOTIDE SEQUENCE [LARGE SCALE GENOMIC DNA]</scope>
    <source>
        <strain evidence="1 2">MCA 4658</strain>
    </source>
</reference>
<evidence type="ECO:0000313" key="2">
    <source>
        <dbReference type="Proteomes" id="UP000245783"/>
    </source>
</evidence>